<dbReference type="PROSITE" id="PS51471">
    <property type="entry name" value="FE2OG_OXY"/>
    <property type="match status" value="1"/>
</dbReference>
<dbReference type="SUPFAM" id="SSF51197">
    <property type="entry name" value="Clavaminate synthase-like"/>
    <property type="match status" value="1"/>
</dbReference>
<evidence type="ECO:0000256" key="1">
    <source>
        <dbReference type="RuleBase" id="RU003682"/>
    </source>
</evidence>
<evidence type="ECO:0000313" key="2">
    <source>
        <dbReference type="EMBL" id="MQU43340.1"/>
    </source>
</evidence>
<dbReference type="PANTHER" id="PTHR41677">
    <property type="entry name" value="YALI0B19030P"/>
    <property type="match status" value="1"/>
</dbReference>
<dbReference type="PANTHER" id="PTHR41677:SF1">
    <property type="entry name" value="FE2OG DIOXYGENASE DOMAIN-CONTAINING PROTEIN"/>
    <property type="match status" value="1"/>
</dbReference>
<dbReference type="GO" id="GO:0046872">
    <property type="term" value="F:metal ion binding"/>
    <property type="evidence" value="ECO:0007669"/>
    <property type="project" value="UniProtKB-KW"/>
</dbReference>
<keyword evidence="1" id="KW-0560">Oxidoreductase</keyword>
<accession>A0A6A7Z8S9</accession>
<dbReference type="InterPro" id="IPR005123">
    <property type="entry name" value="Oxoglu/Fe-dep_dioxygenase_dom"/>
</dbReference>
<dbReference type="RefSeq" id="WP_048390673.1">
    <property type="nucleotide sequence ID" value="NZ_CP181271.1"/>
</dbReference>
<organism evidence="2 3">
    <name type="scientific">Pseudomonas helleri</name>
    <dbReference type="NCBI Taxonomy" id="1608996"/>
    <lineage>
        <taxon>Bacteria</taxon>
        <taxon>Pseudomonadati</taxon>
        <taxon>Pseudomonadota</taxon>
        <taxon>Gammaproteobacteria</taxon>
        <taxon>Pseudomonadales</taxon>
        <taxon>Pseudomonadaceae</taxon>
        <taxon>Pseudomonas</taxon>
    </lineage>
</organism>
<proteinExistence type="inferred from homology"/>
<comment type="similarity">
    <text evidence="1">Belongs to the iron/ascorbate-dependent oxidoreductase family.</text>
</comment>
<keyword evidence="1" id="KW-0408">Iron</keyword>
<comment type="caution">
    <text evidence="2">The sequence shown here is derived from an EMBL/GenBank/DDBJ whole genome shotgun (WGS) entry which is preliminary data.</text>
</comment>
<evidence type="ECO:0000313" key="3">
    <source>
        <dbReference type="Proteomes" id="UP000466863"/>
    </source>
</evidence>
<dbReference type="AlphaFoldDB" id="A0A6A7Z8S9"/>
<dbReference type="Proteomes" id="UP000466863">
    <property type="component" value="Unassembled WGS sequence"/>
</dbReference>
<dbReference type="GO" id="GO:0016491">
    <property type="term" value="F:oxidoreductase activity"/>
    <property type="evidence" value="ECO:0007669"/>
    <property type="project" value="UniProtKB-KW"/>
</dbReference>
<dbReference type="Gene3D" id="2.60.120.620">
    <property type="entry name" value="q2cbj1_9rhob like domain"/>
    <property type="match status" value="1"/>
</dbReference>
<name>A0A6A7Z8S9_9PSED</name>
<dbReference type="EMBL" id="WIVV01000051">
    <property type="protein sequence ID" value="MQU43340.1"/>
    <property type="molecule type" value="Genomic_DNA"/>
</dbReference>
<protein>
    <submittedName>
        <fullName evidence="2">2OG-Fe(II) oxygenase</fullName>
    </submittedName>
</protein>
<reference evidence="2 3" key="1">
    <citation type="submission" date="2019-10" db="EMBL/GenBank/DDBJ databases">
        <title>Evaluation of single-gene subtyping targets for Pseudomonas.</title>
        <authorList>
            <person name="Reichler S.J."/>
            <person name="Orsi R.H."/>
            <person name="Wiedmann M."/>
            <person name="Martin N.H."/>
            <person name="Murphy S.I."/>
        </authorList>
    </citation>
    <scope>NUCLEOTIDE SEQUENCE [LARGE SCALE GENOMIC DNA]</scope>
    <source>
        <strain evidence="2 3">FSL R10-1876</strain>
    </source>
</reference>
<keyword evidence="1" id="KW-0479">Metal-binding</keyword>
<sequence>MDHTDPLPLFERGVGRVKLALKSTLRKSSRSASPAADEQAPWRDDLLCQANLTISDARTLADLGYALSPHPDIPAETITAVACAHRLFTPEAVAILQDICTRLEECADNSDWIISRRTRAVTTLSPFINAMMNSRRFLLAISRIAGVPLVPYPMLNARSQINYFYPKPEHEQQQLGMWHTDGTNYVLNIVLTRSSDYTGGEFVFHNSTVESFDALNHRTFETAPLIEPGDALFIYGSRLFHGVRPVSTGRRMSLVLSFHCPYAREDSNQFWHLASDDGIPATIPNWLKLRWALQRSAARQFARIGIAPITFEELRYPEN</sequence>
<gene>
    <name evidence="2" type="ORF">GHO28_12605</name>
</gene>